<dbReference type="AlphaFoldDB" id="A0AAW2ZBT0"/>
<dbReference type="PROSITE" id="PS51421">
    <property type="entry name" value="RAS"/>
    <property type="match status" value="1"/>
</dbReference>
<keyword evidence="1" id="KW-0547">Nucleotide-binding</keyword>
<gene>
    <name evidence="4" type="ORF">AKO1_001576</name>
</gene>
<dbReference type="SMART" id="SM00176">
    <property type="entry name" value="RAN"/>
    <property type="match status" value="1"/>
</dbReference>
<dbReference type="PROSITE" id="PS51420">
    <property type="entry name" value="RHO"/>
    <property type="match status" value="1"/>
</dbReference>
<evidence type="ECO:0000256" key="1">
    <source>
        <dbReference type="ARBA" id="ARBA00022741"/>
    </source>
</evidence>
<organism evidence="4 5">
    <name type="scientific">Acrasis kona</name>
    <dbReference type="NCBI Taxonomy" id="1008807"/>
    <lineage>
        <taxon>Eukaryota</taxon>
        <taxon>Discoba</taxon>
        <taxon>Heterolobosea</taxon>
        <taxon>Tetramitia</taxon>
        <taxon>Eutetramitia</taxon>
        <taxon>Acrasidae</taxon>
        <taxon>Acrasis</taxon>
    </lineage>
</organism>
<evidence type="ECO:0000313" key="4">
    <source>
        <dbReference type="EMBL" id="KAL0486747.1"/>
    </source>
</evidence>
<accession>A0AAW2ZBT0</accession>
<dbReference type="PRINTS" id="PR00449">
    <property type="entry name" value="RASTRNSFRMNG"/>
</dbReference>
<keyword evidence="2" id="KW-0342">GTP-binding</keyword>
<proteinExistence type="predicted"/>
<dbReference type="InterPro" id="IPR001806">
    <property type="entry name" value="Small_GTPase"/>
</dbReference>
<dbReference type="SUPFAM" id="SSF52540">
    <property type="entry name" value="P-loop containing nucleoside triphosphate hydrolases"/>
    <property type="match status" value="1"/>
</dbReference>
<evidence type="ECO:0000256" key="2">
    <source>
        <dbReference type="ARBA" id="ARBA00023134"/>
    </source>
</evidence>
<dbReference type="SMART" id="SM00174">
    <property type="entry name" value="RHO"/>
    <property type="match status" value="1"/>
</dbReference>
<dbReference type="NCBIfam" id="TIGR00231">
    <property type="entry name" value="small_GTP"/>
    <property type="match status" value="1"/>
</dbReference>
<dbReference type="SMART" id="SM00175">
    <property type="entry name" value="RAB"/>
    <property type="match status" value="1"/>
</dbReference>
<evidence type="ECO:0000256" key="3">
    <source>
        <dbReference type="SAM" id="MobiDB-lite"/>
    </source>
</evidence>
<dbReference type="GO" id="GO:0003924">
    <property type="term" value="F:GTPase activity"/>
    <property type="evidence" value="ECO:0007669"/>
    <property type="project" value="InterPro"/>
</dbReference>
<feature type="region of interest" description="Disordered" evidence="3">
    <location>
        <begin position="178"/>
        <end position="214"/>
    </location>
</feature>
<dbReference type="SMART" id="SM00173">
    <property type="entry name" value="RAS"/>
    <property type="match status" value="1"/>
</dbReference>
<keyword evidence="5" id="KW-1185">Reference proteome</keyword>
<reference evidence="4 5" key="1">
    <citation type="submission" date="2024-03" db="EMBL/GenBank/DDBJ databases">
        <title>The Acrasis kona genome and developmental transcriptomes reveal deep origins of eukaryotic multicellular pathways.</title>
        <authorList>
            <person name="Sheikh S."/>
            <person name="Fu C.-J."/>
            <person name="Brown M.W."/>
            <person name="Baldauf S.L."/>
        </authorList>
    </citation>
    <scope>NUCLEOTIDE SEQUENCE [LARGE SCALE GENOMIC DNA]</scope>
    <source>
        <strain evidence="4 5">ATCC MYA-3509</strain>
    </source>
</reference>
<evidence type="ECO:0000313" key="5">
    <source>
        <dbReference type="Proteomes" id="UP001431209"/>
    </source>
</evidence>
<dbReference type="InterPro" id="IPR050227">
    <property type="entry name" value="Rab"/>
</dbReference>
<dbReference type="Proteomes" id="UP001431209">
    <property type="component" value="Unassembled WGS sequence"/>
</dbReference>
<dbReference type="PANTHER" id="PTHR47977">
    <property type="entry name" value="RAS-RELATED PROTEIN RAB"/>
    <property type="match status" value="1"/>
</dbReference>
<dbReference type="GO" id="GO:0005525">
    <property type="term" value="F:GTP binding"/>
    <property type="evidence" value="ECO:0007669"/>
    <property type="project" value="UniProtKB-KW"/>
</dbReference>
<dbReference type="Pfam" id="PF00071">
    <property type="entry name" value="Ras"/>
    <property type="match status" value="1"/>
</dbReference>
<dbReference type="InterPro" id="IPR027417">
    <property type="entry name" value="P-loop_NTPase"/>
</dbReference>
<feature type="compositionally biased region" description="Basic and acidic residues" evidence="3">
    <location>
        <begin position="196"/>
        <end position="214"/>
    </location>
</feature>
<dbReference type="Gene3D" id="3.40.50.300">
    <property type="entry name" value="P-loop containing nucleotide triphosphate hydrolases"/>
    <property type="match status" value="1"/>
</dbReference>
<dbReference type="FunFam" id="3.40.50.300:FF:001462">
    <property type="entry name" value="Small GTP-binding protein, putative"/>
    <property type="match status" value="1"/>
</dbReference>
<sequence>MKVIVVGNGRVGKTSLVRRFATGKYDEGYKQTIGVAFTEKEKYIEECKQAVTFHLWDTAGQEEFAEMTKQYYRGAKGCVLAFSTTDRDSFEAIPTWNEKVKRECDENMCKILIQNKYDLRDKSVVTDEEADKLAADLGLKFYRSSVKNGDMVEDIFDYLAGQYYKQQETVIESVKARKAENKNEEPDFESPFSLAELEKRQEENRKKRKKECCT</sequence>
<name>A0AAW2ZBT0_9EUKA</name>
<comment type="caution">
    <text evidence="4">The sequence shown here is derived from an EMBL/GenBank/DDBJ whole genome shotgun (WGS) entry which is preliminary data.</text>
</comment>
<dbReference type="PROSITE" id="PS51419">
    <property type="entry name" value="RAB"/>
    <property type="match status" value="1"/>
</dbReference>
<dbReference type="InterPro" id="IPR005225">
    <property type="entry name" value="Small_GTP-bd"/>
</dbReference>
<protein>
    <submittedName>
        <fullName evidence="4">Ras-related protein Rab</fullName>
    </submittedName>
</protein>
<dbReference type="EMBL" id="JAOPGA020001263">
    <property type="protein sequence ID" value="KAL0486747.1"/>
    <property type="molecule type" value="Genomic_DNA"/>
</dbReference>